<dbReference type="GO" id="GO:0005886">
    <property type="term" value="C:plasma membrane"/>
    <property type="evidence" value="ECO:0007669"/>
    <property type="project" value="TreeGrafter"/>
</dbReference>
<feature type="region of interest" description="Disordered" evidence="1">
    <location>
        <begin position="48"/>
        <end position="84"/>
    </location>
</feature>
<dbReference type="PANTHER" id="PTHR36300:SF1">
    <property type="entry name" value="RAW, ISOFORM A"/>
    <property type="match status" value="1"/>
</dbReference>
<sequence>MTSCDGCHIGGNYRAGFLPSLPRLDPMSLGVSYLHSRALPVWQGTSWSSNPEPLSSSRPCAADRAAGTKERRYERTQRGESRGNCSPRGIVIPVAGAALMMFVRAACRSNEHMLLVALARLTLGIDRLLEPLLARELQLSRDERWCGQSLNPVQCGVLARFLPPRSAQARGDRSAGRRRWLTSLPIAAHDVIRPPSTSRLGEWKGWSVSRGAVRVWSLLMLVCVKCSSLSPPRTVVIGRTGNVTALEDQADVTRVVVSAGKLGNCSCTAVTRVVVSAGKLGNCSCTAVTRVVVSAAKEVYSVWYGRVGTTSYIPSEKVQQLFNDMQLFPSKSQVYEMLQCAKECANRNSAAYLTFGEFCIFATELKRCYERGIPRPVQLSKLLDRDGQEKRRTRKMSKGMPKYEVFLGGSCNPTTWRQDIAIPTLKSLGITYYNPVAHWGPELIELEYQAKQNAAVLFFVIDNQTRSVAGMIEAAHISGRRQKLILVIHPYQGPGQKIWGEPISEDEFEDLSLGQTMLQDLVERQGIPVFENIPSALSCTAKVLRDNIGVHELGLKDFAQPVKMAHVPLGDKLIKLREAFDALDTTNSGELCLADVCMAFRILTNRNLSLTDLRSIVAGQTGVLGRDVRDIPLEQLRVNFDEFCAIVAEFKCCESEARKLWDSVLAKTTRLFQALVTPLNRALEWALTSRPLRSLPLGSPPNSQSNCVRDVYLGGSIENTSWREDIAVPMLKKSGLTFFNPQVCQWSKRLIPIEAAAMDNSYVLLFVITDSSRSLASMTLAAHYIGLGCNVVLCVQLLVEDSILGSDKLSMLALKDYNRGRMYLSDLANREGVPVFDDMTEAVNCVIQKCSRR</sequence>
<feature type="domain" description="EF-hand" evidence="2">
    <location>
        <begin position="571"/>
        <end position="606"/>
    </location>
</feature>
<dbReference type="AlphaFoldDB" id="A0A7R9J4M6"/>
<dbReference type="GO" id="GO:0005509">
    <property type="term" value="F:calcium ion binding"/>
    <property type="evidence" value="ECO:0007669"/>
    <property type="project" value="InterPro"/>
</dbReference>
<dbReference type="Pfam" id="PF15891">
    <property type="entry name" value="Nuc_deoxyri_tr2"/>
    <property type="match status" value="2"/>
</dbReference>
<feature type="compositionally biased region" description="Low complexity" evidence="1">
    <location>
        <begin position="48"/>
        <end position="59"/>
    </location>
</feature>
<gene>
    <name evidence="3" type="ORF">TCMB3V08_LOCUS5155</name>
</gene>
<feature type="compositionally biased region" description="Basic and acidic residues" evidence="1">
    <location>
        <begin position="66"/>
        <end position="81"/>
    </location>
</feature>
<dbReference type="InterPro" id="IPR039470">
    <property type="entry name" value="Nuc_deoxyri_tr2"/>
</dbReference>
<name>A0A7R9J4M6_TIMCA</name>
<dbReference type="InterPro" id="IPR011992">
    <property type="entry name" value="EF-hand-dom_pair"/>
</dbReference>
<evidence type="ECO:0000256" key="1">
    <source>
        <dbReference type="SAM" id="MobiDB-lite"/>
    </source>
</evidence>
<proteinExistence type="predicted"/>
<evidence type="ECO:0000259" key="2">
    <source>
        <dbReference type="PROSITE" id="PS50222"/>
    </source>
</evidence>
<accession>A0A7R9J4M6</accession>
<dbReference type="InterPro" id="IPR002048">
    <property type="entry name" value="EF_hand_dom"/>
</dbReference>
<dbReference type="FunFam" id="3.40.50.450:FF:000017">
    <property type="entry name" value="Raw, isoform D"/>
    <property type="match status" value="1"/>
</dbReference>
<protein>
    <submittedName>
        <fullName evidence="3">(California timema) hypothetical protein</fullName>
    </submittedName>
</protein>
<dbReference type="Gene3D" id="3.40.50.450">
    <property type="match status" value="2"/>
</dbReference>
<reference evidence="3" key="1">
    <citation type="submission" date="2020-11" db="EMBL/GenBank/DDBJ databases">
        <authorList>
            <person name="Tran Van P."/>
        </authorList>
    </citation>
    <scope>NUCLEOTIDE SEQUENCE</scope>
</reference>
<dbReference type="PANTHER" id="PTHR36300">
    <property type="entry name" value="RAW, ISOFORM A"/>
    <property type="match status" value="1"/>
</dbReference>
<organism evidence="3">
    <name type="scientific">Timema californicum</name>
    <name type="common">California timema</name>
    <name type="synonym">Walking stick</name>
    <dbReference type="NCBI Taxonomy" id="61474"/>
    <lineage>
        <taxon>Eukaryota</taxon>
        <taxon>Metazoa</taxon>
        <taxon>Ecdysozoa</taxon>
        <taxon>Arthropoda</taxon>
        <taxon>Hexapoda</taxon>
        <taxon>Insecta</taxon>
        <taxon>Pterygota</taxon>
        <taxon>Neoptera</taxon>
        <taxon>Polyneoptera</taxon>
        <taxon>Phasmatodea</taxon>
        <taxon>Timematodea</taxon>
        <taxon>Timematoidea</taxon>
        <taxon>Timematidae</taxon>
        <taxon>Timema</taxon>
    </lineage>
</organism>
<dbReference type="PROSITE" id="PS50222">
    <property type="entry name" value="EF_HAND_2"/>
    <property type="match status" value="1"/>
</dbReference>
<dbReference type="EMBL" id="OE181069">
    <property type="protein sequence ID" value="CAD7572509.1"/>
    <property type="molecule type" value="Genomic_DNA"/>
</dbReference>
<dbReference type="SUPFAM" id="SSF47473">
    <property type="entry name" value="EF-hand"/>
    <property type="match status" value="1"/>
</dbReference>
<evidence type="ECO:0000313" key="3">
    <source>
        <dbReference type="EMBL" id="CAD7572509.1"/>
    </source>
</evidence>